<comment type="caution">
    <text evidence="1">The sequence shown here is derived from an EMBL/GenBank/DDBJ whole genome shotgun (WGS) entry which is preliminary data.</text>
</comment>
<dbReference type="EMBL" id="JAWLKB010000006">
    <property type="protein sequence ID" value="MDV6268221.1"/>
    <property type="molecule type" value="Genomic_DNA"/>
</dbReference>
<sequence>MFASFSVEELKMGSLANILGYVMENGETATQALVNMLLGLDNLGANLFGSLSDTFGGISGSLDTISFAPAVVAP</sequence>
<dbReference type="Proteomes" id="UP001185927">
    <property type="component" value="Unassembled WGS sequence"/>
</dbReference>
<keyword evidence="2" id="KW-1185">Reference proteome</keyword>
<accession>A0ABU4BVH1</accession>
<evidence type="ECO:0000313" key="1">
    <source>
        <dbReference type="EMBL" id="MDV6268221.1"/>
    </source>
</evidence>
<gene>
    <name evidence="1" type="ORF">R3Q16_16550</name>
</gene>
<proteinExistence type="predicted"/>
<reference evidence="1 2" key="1">
    <citation type="submission" date="2023-10" db="EMBL/GenBank/DDBJ databases">
        <title>Development of a sustainable strategy for remediation of hydrocarbon-contaminated territories based on the waste exchange concept.</title>
        <authorList>
            <person name="Krivoruchko A."/>
        </authorList>
    </citation>
    <scope>NUCLEOTIDE SEQUENCE [LARGE SCALE GENOMIC DNA]</scope>
    <source>
        <strain evidence="1 2">IEGM 1203</strain>
    </source>
</reference>
<name>A0ABU4BVH1_RHOGO</name>
<evidence type="ECO:0000313" key="2">
    <source>
        <dbReference type="Proteomes" id="UP001185927"/>
    </source>
</evidence>
<protein>
    <submittedName>
        <fullName evidence="1">Uncharacterized protein</fullName>
    </submittedName>
</protein>
<dbReference type="RefSeq" id="WP_317542454.1">
    <property type="nucleotide sequence ID" value="NZ_JAWLKB010000006.1"/>
</dbReference>
<organism evidence="1 2">
    <name type="scientific">Rhodococcus globerulus</name>
    <dbReference type="NCBI Taxonomy" id="33008"/>
    <lineage>
        <taxon>Bacteria</taxon>
        <taxon>Bacillati</taxon>
        <taxon>Actinomycetota</taxon>
        <taxon>Actinomycetes</taxon>
        <taxon>Mycobacteriales</taxon>
        <taxon>Nocardiaceae</taxon>
        <taxon>Rhodococcus</taxon>
    </lineage>
</organism>